<gene>
    <name evidence="2" type="ORF">MMG00_03550</name>
</gene>
<keyword evidence="3" id="KW-1185">Reference proteome</keyword>
<protein>
    <submittedName>
        <fullName evidence="2">Uncharacterized protein</fullName>
    </submittedName>
</protein>
<accession>A0ABY3X232</accession>
<feature type="transmembrane region" description="Helical" evidence="1">
    <location>
        <begin position="7"/>
        <end position="25"/>
    </location>
</feature>
<proteinExistence type="predicted"/>
<evidence type="ECO:0000256" key="1">
    <source>
        <dbReference type="SAM" id="Phobius"/>
    </source>
</evidence>
<evidence type="ECO:0000313" key="2">
    <source>
        <dbReference type="EMBL" id="UNM96939.1"/>
    </source>
</evidence>
<dbReference type="RefSeq" id="WP_242151487.1">
    <property type="nucleotide sequence ID" value="NZ_CP093379.1"/>
</dbReference>
<keyword evidence="1" id="KW-0472">Membrane</keyword>
<organism evidence="2 3">
    <name type="scientific">Ignatzschineria rhizosphaerae</name>
    <dbReference type="NCBI Taxonomy" id="2923279"/>
    <lineage>
        <taxon>Bacteria</taxon>
        <taxon>Pseudomonadati</taxon>
        <taxon>Pseudomonadota</taxon>
        <taxon>Gammaproteobacteria</taxon>
        <taxon>Cardiobacteriales</taxon>
        <taxon>Ignatzschineriaceae</taxon>
        <taxon>Ignatzschineria</taxon>
    </lineage>
</organism>
<evidence type="ECO:0000313" key="3">
    <source>
        <dbReference type="Proteomes" id="UP000829542"/>
    </source>
</evidence>
<reference evidence="2 3" key="1">
    <citation type="submission" date="2022-03" db="EMBL/GenBank/DDBJ databases">
        <title>Ignatzschineria rhizosphaerae HR5S32.</title>
        <authorList>
            <person name="Sun J.Q."/>
            <person name="Feng J.Y."/>
        </authorList>
    </citation>
    <scope>NUCLEOTIDE SEQUENCE [LARGE SCALE GENOMIC DNA]</scope>
    <source>
        <strain evidence="2 3">HR5S32</strain>
    </source>
</reference>
<dbReference type="EMBL" id="CP093379">
    <property type="protein sequence ID" value="UNM96939.1"/>
    <property type="molecule type" value="Genomic_DNA"/>
</dbReference>
<name>A0ABY3X232_9GAMM</name>
<keyword evidence="1" id="KW-0812">Transmembrane</keyword>
<sequence length="482" mass="56200">MRKRFHKWYIALLVIGVLFFLPPIYHQFYKFSLFLRGSPETVSLSFKIHDVANSGVKEADQLTAIKLLLKSLDEAIVTYEPVEWIEGVTHNTSSWWTMGEGLIGIGGIALPERRSSVDLKTYDRKAKITHIDLQNLEVEVTFELEPILHYRPRYLELNFSVSPALEELIDYQMNGTTSKMRGFSFGMPINFIIDGKKDFFISQSPHDYWQQGYYFLTNNLLDSLNYSSPTVARPEMIFSLNMTQDTLDNMLLKYSSATIEVTNTQGRDQPQFTEAERYQLAFQDSEDLNSYNLRRDWYILAKPLIKNRSINALPNYFEKGLLLESGNMIDINIYRTQSLTGNSNFLSFDEYWQVYRNQLMRFELISSSKEGWSRQKCWLGAEIKRDNQGELKRYLHFWGMGYQRSTTEVKLNDPDFYEERDLWQGAAKIVEEGDKDQSFIPLESGDDEDCSAKMFKVYNMLLLPEAELMTHLESLKKLILSE</sequence>
<dbReference type="Proteomes" id="UP000829542">
    <property type="component" value="Chromosome"/>
</dbReference>
<keyword evidence="1" id="KW-1133">Transmembrane helix</keyword>